<comment type="caution">
    <text evidence="6">The sequence shown here is derived from an EMBL/GenBank/DDBJ whole genome shotgun (WGS) entry which is preliminary data.</text>
</comment>
<feature type="domain" description="Enoyl reductase (ER)" evidence="5">
    <location>
        <begin position="17"/>
        <end position="340"/>
    </location>
</feature>
<gene>
    <name evidence="6" type="ORF">FANTH_6595</name>
</gene>
<evidence type="ECO:0000313" key="7">
    <source>
        <dbReference type="Proteomes" id="UP000573603"/>
    </source>
</evidence>
<evidence type="ECO:0000259" key="5">
    <source>
        <dbReference type="SMART" id="SM00829"/>
    </source>
</evidence>
<dbReference type="CDD" id="cd08249">
    <property type="entry name" value="enoyl_reductase_like"/>
    <property type="match status" value="1"/>
</dbReference>
<organism evidence="6 7">
    <name type="scientific">Fusarium anthophilum</name>
    <dbReference type="NCBI Taxonomy" id="48485"/>
    <lineage>
        <taxon>Eukaryota</taxon>
        <taxon>Fungi</taxon>
        <taxon>Dikarya</taxon>
        <taxon>Ascomycota</taxon>
        <taxon>Pezizomycotina</taxon>
        <taxon>Sordariomycetes</taxon>
        <taxon>Hypocreomycetidae</taxon>
        <taxon>Hypocreales</taxon>
        <taxon>Nectriaceae</taxon>
        <taxon>Fusarium</taxon>
        <taxon>Fusarium fujikuroi species complex</taxon>
    </lineage>
</organism>
<keyword evidence="4" id="KW-0472">Membrane</keyword>
<dbReference type="InterPro" id="IPR020843">
    <property type="entry name" value="ER"/>
</dbReference>
<protein>
    <recommendedName>
        <fullName evidence="5">Enoyl reductase (ER) domain-containing protein</fullName>
    </recommendedName>
</protein>
<feature type="transmembrane region" description="Helical" evidence="4">
    <location>
        <begin position="442"/>
        <end position="466"/>
    </location>
</feature>
<comment type="similarity">
    <text evidence="1">Belongs to the zinc-containing alcohol dehydrogenase family.</text>
</comment>
<keyword evidence="4" id="KW-1133">Transmembrane helix</keyword>
<dbReference type="Pfam" id="PF08240">
    <property type="entry name" value="ADH_N"/>
    <property type="match status" value="1"/>
</dbReference>
<feature type="region of interest" description="Disordered" evidence="3">
    <location>
        <begin position="351"/>
        <end position="371"/>
    </location>
</feature>
<dbReference type="Pfam" id="PF00107">
    <property type="entry name" value="ADH_zinc_N"/>
    <property type="match status" value="1"/>
</dbReference>
<dbReference type="SMART" id="SM00829">
    <property type="entry name" value="PKS_ER"/>
    <property type="match status" value="1"/>
</dbReference>
<dbReference type="SUPFAM" id="SSF51735">
    <property type="entry name" value="NAD(P)-binding Rossmann-fold domains"/>
    <property type="match status" value="1"/>
</dbReference>
<sequence>MSSTPATSRALFADEDGKLVVRHVPFPKPQEGELLIKVLYSGVNPADTKIIDFFGLKNFVIGTEFCGEVVESETLASTSFKAGDIVAGVLSGGQNPPLRWGTHQEFMTIVASWAWKVPENLPPQDAAGLSTVGLTAATGLFNDIGLPLPLSVAKSTTDEGVAAPEGTLVIWGGATSVGMAAIQFARAARVSSIIAIASSKRHEYLKSLGATQCFDYNDRDVTEKIKPALQSVSGTIWALDAHGSPESQALLKKAIPLHDKIVLASVMLGGDAEYKAIMGVRHFDVEFELPGGQKMSWPKDMAAADRHWRGFRWAVENYGVPGGYVPAPVRVFEGSGEHAIKEVYNVRNMSNFGNSRPSPTPRMTTGTDPSNESPWYEYLQSDLFWVLTILIISTAFWSESQRVLLSSKSEGQEDTQSSETPPKPASRINLKDYITSRNRQSLVLLLCALAIPGQLTHGSYVLTILWRLSISLVQSNYPVSTRPHLLGIIMFSPIAIPLLGAWFAVVCAGYAIVSTQVELCIEVGKLKPNAQPALPSVREEEV</sequence>
<reference evidence="6 7" key="1">
    <citation type="journal article" date="2020" name="BMC Genomics">
        <title>Correction to: Identification and distribution of gene clusters required for synthesis of sphingolipid metabolism inhibitors in diverse species of the filamentous fungus Fusarium.</title>
        <authorList>
            <person name="Kim H.S."/>
            <person name="Lohmar J.M."/>
            <person name="Busman M."/>
            <person name="Brown D.W."/>
            <person name="Naumann T.A."/>
            <person name="Divon H.H."/>
            <person name="Lysoe E."/>
            <person name="Uhlig S."/>
            <person name="Proctor R.H."/>
        </authorList>
    </citation>
    <scope>NUCLEOTIDE SEQUENCE [LARGE SCALE GENOMIC DNA]</scope>
    <source>
        <strain evidence="6 7">NRRL 25214</strain>
    </source>
</reference>
<dbReference type="AlphaFoldDB" id="A0A8H4ZHS3"/>
<dbReference type="PANTHER" id="PTHR45348:SF7">
    <property type="entry name" value="ZINC BINDING OXIDOREDUCTASE, PUTATIVE-RELATED"/>
    <property type="match status" value="1"/>
</dbReference>
<evidence type="ECO:0000313" key="6">
    <source>
        <dbReference type="EMBL" id="KAF5247018.1"/>
    </source>
</evidence>
<dbReference type="InterPro" id="IPR047122">
    <property type="entry name" value="Trans-enoyl_RdTase-like"/>
</dbReference>
<dbReference type="EMBL" id="JABEVY010000144">
    <property type="protein sequence ID" value="KAF5247018.1"/>
    <property type="molecule type" value="Genomic_DNA"/>
</dbReference>
<dbReference type="InterPro" id="IPR013154">
    <property type="entry name" value="ADH-like_N"/>
</dbReference>
<dbReference type="InterPro" id="IPR011032">
    <property type="entry name" value="GroES-like_sf"/>
</dbReference>
<name>A0A8H4ZHS3_9HYPO</name>
<evidence type="ECO:0000256" key="3">
    <source>
        <dbReference type="SAM" id="MobiDB-lite"/>
    </source>
</evidence>
<dbReference type="InterPro" id="IPR036291">
    <property type="entry name" value="NAD(P)-bd_dom_sf"/>
</dbReference>
<dbReference type="PANTHER" id="PTHR45348">
    <property type="entry name" value="HYPOTHETICAL OXIDOREDUCTASE (EUROFUNG)"/>
    <property type="match status" value="1"/>
</dbReference>
<dbReference type="Gene3D" id="3.90.180.10">
    <property type="entry name" value="Medium-chain alcohol dehydrogenases, catalytic domain"/>
    <property type="match status" value="1"/>
</dbReference>
<keyword evidence="7" id="KW-1185">Reference proteome</keyword>
<dbReference type="InterPro" id="IPR013149">
    <property type="entry name" value="ADH-like_C"/>
</dbReference>
<proteinExistence type="inferred from homology"/>
<keyword evidence="2" id="KW-0560">Oxidoreductase</keyword>
<accession>A0A8H4ZHS3</accession>
<evidence type="ECO:0000256" key="2">
    <source>
        <dbReference type="ARBA" id="ARBA00023002"/>
    </source>
</evidence>
<feature type="transmembrane region" description="Helical" evidence="4">
    <location>
        <begin position="486"/>
        <end position="513"/>
    </location>
</feature>
<keyword evidence="4" id="KW-0812">Transmembrane</keyword>
<dbReference type="Proteomes" id="UP000573603">
    <property type="component" value="Unassembled WGS sequence"/>
</dbReference>
<evidence type="ECO:0000256" key="1">
    <source>
        <dbReference type="ARBA" id="ARBA00008072"/>
    </source>
</evidence>
<dbReference type="SUPFAM" id="SSF50129">
    <property type="entry name" value="GroES-like"/>
    <property type="match status" value="1"/>
</dbReference>
<evidence type="ECO:0000256" key="4">
    <source>
        <dbReference type="SAM" id="Phobius"/>
    </source>
</evidence>
<dbReference type="Gene3D" id="3.40.50.720">
    <property type="entry name" value="NAD(P)-binding Rossmann-like Domain"/>
    <property type="match status" value="1"/>
</dbReference>
<dbReference type="GO" id="GO:0016651">
    <property type="term" value="F:oxidoreductase activity, acting on NAD(P)H"/>
    <property type="evidence" value="ECO:0007669"/>
    <property type="project" value="InterPro"/>
</dbReference>